<organism evidence="1 2">
    <name type="scientific">Streptomyces adustus</name>
    <dbReference type="NCBI Taxonomy" id="1609272"/>
    <lineage>
        <taxon>Bacteria</taxon>
        <taxon>Bacillati</taxon>
        <taxon>Actinomycetota</taxon>
        <taxon>Actinomycetes</taxon>
        <taxon>Kitasatosporales</taxon>
        <taxon>Streptomycetaceae</taxon>
        <taxon>Streptomyces</taxon>
    </lineage>
</organism>
<protein>
    <submittedName>
        <fullName evidence="1">Uncharacterized protein</fullName>
    </submittedName>
</protein>
<evidence type="ECO:0000313" key="2">
    <source>
        <dbReference type="Proteomes" id="UP000325849"/>
    </source>
</evidence>
<name>A0A5N8V9Q4_9ACTN</name>
<proteinExistence type="predicted"/>
<keyword evidence="2" id="KW-1185">Reference proteome</keyword>
<dbReference type="AlphaFoldDB" id="A0A5N8V9Q4"/>
<gene>
    <name evidence="1" type="ORF">FNH09_05295</name>
</gene>
<comment type="caution">
    <text evidence="1">The sequence shown here is derived from an EMBL/GenBank/DDBJ whole genome shotgun (WGS) entry which is preliminary data.</text>
</comment>
<reference evidence="1 2" key="1">
    <citation type="submission" date="2019-07" db="EMBL/GenBank/DDBJ databases">
        <title>New species of Amycolatopsis and Streptomyces.</title>
        <authorList>
            <person name="Duangmal K."/>
            <person name="Teo W.F.A."/>
            <person name="Lipun K."/>
        </authorList>
    </citation>
    <scope>NUCLEOTIDE SEQUENCE [LARGE SCALE GENOMIC DNA]</scope>
    <source>
        <strain evidence="1 2">NBRC 109810</strain>
    </source>
</reference>
<accession>A0A5N8V9Q4</accession>
<evidence type="ECO:0000313" key="1">
    <source>
        <dbReference type="EMBL" id="MPY30748.1"/>
    </source>
</evidence>
<dbReference type="Proteomes" id="UP000325849">
    <property type="component" value="Unassembled WGS sequence"/>
</dbReference>
<dbReference type="OrthoDB" id="5122386at2"/>
<sequence length="98" mass="11033">MQVRIQALLNVQFGLAECNEYEKSALTSDRAEPLNLRAPWTAGVPLVLLDINYRPHTTAERPTSSGDGRILWLRPSSEWEYLESLHSIGVISIAVRED</sequence>
<dbReference type="RefSeq" id="WP_152885564.1">
    <property type="nucleotide sequence ID" value="NZ_VJZD01000013.1"/>
</dbReference>
<dbReference type="EMBL" id="VJZD01000013">
    <property type="protein sequence ID" value="MPY30748.1"/>
    <property type="molecule type" value="Genomic_DNA"/>
</dbReference>